<dbReference type="WBParaSite" id="maker-unitig_37000-snap-gene-0.1-mRNA-1">
    <property type="protein sequence ID" value="maker-unitig_37000-snap-gene-0.1-mRNA-1"/>
    <property type="gene ID" value="maker-unitig_37000-snap-gene-0.1"/>
</dbReference>
<dbReference type="GO" id="GO:0098703">
    <property type="term" value="P:calcium ion import across plasma membrane"/>
    <property type="evidence" value="ECO:0007669"/>
    <property type="project" value="TreeGrafter"/>
</dbReference>
<evidence type="ECO:0000256" key="3">
    <source>
        <dbReference type="ARBA" id="ARBA00023065"/>
    </source>
</evidence>
<evidence type="ECO:0000313" key="6">
    <source>
        <dbReference type="Proteomes" id="UP000095280"/>
    </source>
</evidence>
<keyword evidence="5" id="KW-0407">Ion channel</keyword>
<keyword evidence="1" id="KW-0813">Transport</keyword>
<name>A0A1I8FJ67_9PLAT</name>
<keyword evidence="6" id="KW-1185">Reference proteome</keyword>
<keyword evidence="3" id="KW-0406">Ion transport</keyword>
<dbReference type="Proteomes" id="UP000095280">
    <property type="component" value="Unplaced"/>
</dbReference>
<keyword evidence="2" id="KW-0851">Voltage-gated channel</keyword>
<proteinExistence type="predicted"/>
<keyword evidence="4" id="KW-0325">Glycoprotein</keyword>
<accession>A0A1I8FJ67</accession>
<dbReference type="InterPro" id="IPR050599">
    <property type="entry name" value="VDCC_alpha-1_subunit"/>
</dbReference>
<evidence type="ECO:0000256" key="2">
    <source>
        <dbReference type="ARBA" id="ARBA00022882"/>
    </source>
</evidence>
<evidence type="ECO:0000256" key="1">
    <source>
        <dbReference type="ARBA" id="ARBA00022448"/>
    </source>
</evidence>
<dbReference type="PANTHER" id="PTHR45628">
    <property type="entry name" value="VOLTAGE-DEPENDENT CALCIUM CHANNEL TYPE A SUBUNIT ALPHA-1"/>
    <property type="match status" value="1"/>
</dbReference>
<dbReference type="PANTHER" id="PTHR45628:SF7">
    <property type="entry name" value="VOLTAGE-DEPENDENT CALCIUM CHANNEL TYPE A SUBUNIT ALPHA-1"/>
    <property type="match status" value="1"/>
</dbReference>
<dbReference type="AlphaFoldDB" id="A0A1I8FJ67"/>
<reference evidence="7" key="1">
    <citation type="submission" date="2016-11" db="UniProtKB">
        <authorList>
            <consortium name="WormBaseParasite"/>
        </authorList>
    </citation>
    <scope>IDENTIFICATION</scope>
</reference>
<evidence type="ECO:0000313" key="7">
    <source>
        <dbReference type="WBParaSite" id="maker-unitig_37000-snap-gene-0.1-mRNA-1"/>
    </source>
</evidence>
<sequence>RTPVQGNAKNFSTIKRVCACWRVLRPLEGPSTGCQKLKRCQLLCRQLVEKRIQHSDCLLPVSIHLLRSLPVQSLFQGKFFYCNDASKKTRSECQGYFFNYETAPNGETSSVSSTRASWRAQCFRYDDVFISLITLFTVTDGEGWNLLGDFIFHYERRRRKARDARAAVEATQSFHYDNIYNSMLTLFTVFHWRRLA</sequence>
<organism evidence="6 7">
    <name type="scientific">Macrostomum lignano</name>
    <dbReference type="NCBI Taxonomy" id="282301"/>
    <lineage>
        <taxon>Eukaryota</taxon>
        <taxon>Metazoa</taxon>
        <taxon>Spiralia</taxon>
        <taxon>Lophotrochozoa</taxon>
        <taxon>Platyhelminthes</taxon>
        <taxon>Rhabditophora</taxon>
        <taxon>Macrostomorpha</taxon>
        <taxon>Macrostomida</taxon>
        <taxon>Macrostomidae</taxon>
        <taxon>Macrostomum</taxon>
    </lineage>
</organism>
<evidence type="ECO:0000256" key="4">
    <source>
        <dbReference type="ARBA" id="ARBA00023180"/>
    </source>
</evidence>
<dbReference type="GO" id="GO:0005891">
    <property type="term" value="C:voltage-gated calcium channel complex"/>
    <property type="evidence" value="ECO:0007669"/>
    <property type="project" value="TreeGrafter"/>
</dbReference>
<protein>
    <submittedName>
        <fullName evidence="7">Ion_trans domain-containing protein</fullName>
    </submittedName>
</protein>
<evidence type="ECO:0000256" key="5">
    <source>
        <dbReference type="ARBA" id="ARBA00023303"/>
    </source>
</evidence>
<dbReference type="GO" id="GO:0008331">
    <property type="term" value="F:high voltage-gated calcium channel activity"/>
    <property type="evidence" value="ECO:0007669"/>
    <property type="project" value="TreeGrafter"/>
</dbReference>